<accession>A0A2P5DKX6</accession>
<evidence type="ECO:0008006" key="3">
    <source>
        <dbReference type="Google" id="ProtNLM"/>
    </source>
</evidence>
<evidence type="ECO:0000313" key="2">
    <source>
        <dbReference type="Proteomes" id="UP000237105"/>
    </source>
</evidence>
<reference evidence="2" key="1">
    <citation type="submission" date="2016-06" db="EMBL/GenBank/DDBJ databases">
        <title>Parallel loss of symbiosis genes in relatives of nitrogen-fixing non-legume Parasponia.</title>
        <authorList>
            <person name="Van Velzen R."/>
            <person name="Holmer R."/>
            <person name="Bu F."/>
            <person name="Rutten L."/>
            <person name="Van Zeijl A."/>
            <person name="Liu W."/>
            <person name="Santuari L."/>
            <person name="Cao Q."/>
            <person name="Sharma T."/>
            <person name="Shen D."/>
            <person name="Roswanjaya Y."/>
            <person name="Wardhani T."/>
            <person name="Kalhor M.S."/>
            <person name="Jansen J."/>
            <person name="Van den Hoogen J."/>
            <person name="Gungor B."/>
            <person name="Hartog M."/>
            <person name="Hontelez J."/>
            <person name="Verver J."/>
            <person name="Yang W.-C."/>
            <person name="Schijlen E."/>
            <person name="Repin R."/>
            <person name="Schilthuizen M."/>
            <person name="Schranz E."/>
            <person name="Heidstra R."/>
            <person name="Miyata K."/>
            <person name="Fedorova E."/>
            <person name="Kohlen W."/>
            <person name="Bisseling T."/>
            <person name="Smit S."/>
            <person name="Geurts R."/>
        </authorList>
    </citation>
    <scope>NUCLEOTIDE SEQUENCE [LARGE SCALE GENOMIC DNA]</scope>
    <source>
        <strain evidence="2">cv. WU1-14</strain>
    </source>
</reference>
<sequence length="174" mass="19911">MADLWKWRDDVMIIEMEPGIILFQFGCAGDRRRVLLGESWHFNNHHIVLVTPEELRSISATSLTFTRHANPGTVKKKSIHVLIGSNGSKYHSYFEFRYKSAGFISTPFWIQIHPVPFMSKTRDLGKLIADKLGLFIEVDDASLLEGWGPYMRVCVALDVTKPLPRGRCRLLQLP</sequence>
<dbReference type="OrthoDB" id="1750606at2759"/>
<dbReference type="EMBL" id="JXTB01000031">
    <property type="protein sequence ID" value="PON73949.1"/>
    <property type="molecule type" value="Genomic_DNA"/>
</dbReference>
<dbReference type="PANTHER" id="PTHR31286:SF167">
    <property type="entry name" value="OS09G0268800 PROTEIN"/>
    <property type="match status" value="1"/>
</dbReference>
<dbReference type="InterPro" id="IPR040256">
    <property type="entry name" value="At4g02000-like"/>
</dbReference>
<gene>
    <name evidence="1" type="ORF">PanWU01x14_054990</name>
</gene>
<comment type="caution">
    <text evidence="1">The sequence shown here is derived from an EMBL/GenBank/DDBJ whole genome shotgun (WGS) entry which is preliminary data.</text>
</comment>
<dbReference type="PANTHER" id="PTHR31286">
    <property type="entry name" value="GLYCINE-RICH CELL WALL STRUCTURAL PROTEIN 1.8-LIKE"/>
    <property type="match status" value="1"/>
</dbReference>
<dbReference type="Proteomes" id="UP000237105">
    <property type="component" value="Unassembled WGS sequence"/>
</dbReference>
<proteinExistence type="predicted"/>
<name>A0A2P5DKX6_PARAD</name>
<keyword evidence="2" id="KW-1185">Reference proteome</keyword>
<evidence type="ECO:0000313" key="1">
    <source>
        <dbReference type="EMBL" id="PON73949.1"/>
    </source>
</evidence>
<organism evidence="1 2">
    <name type="scientific">Parasponia andersonii</name>
    <name type="common">Sponia andersonii</name>
    <dbReference type="NCBI Taxonomy" id="3476"/>
    <lineage>
        <taxon>Eukaryota</taxon>
        <taxon>Viridiplantae</taxon>
        <taxon>Streptophyta</taxon>
        <taxon>Embryophyta</taxon>
        <taxon>Tracheophyta</taxon>
        <taxon>Spermatophyta</taxon>
        <taxon>Magnoliopsida</taxon>
        <taxon>eudicotyledons</taxon>
        <taxon>Gunneridae</taxon>
        <taxon>Pentapetalae</taxon>
        <taxon>rosids</taxon>
        <taxon>fabids</taxon>
        <taxon>Rosales</taxon>
        <taxon>Cannabaceae</taxon>
        <taxon>Parasponia</taxon>
    </lineage>
</organism>
<dbReference type="AlphaFoldDB" id="A0A2P5DKX6"/>
<protein>
    <recommendedName>
        <fullName evidence="3">DUF4283 domain-containing protein</fullName>
    </recommendedName>
</protein>